<evidence type="ECO:0000313" key="3">
    <source>
        <dbReference type="Proteomes" id="UP000054032"/>
    </source>
</evidence>
<protein>
    <submittedName>
        <fullName evidence="2">Uncharacterized protein</fullName>
    </submittedName>
</protein>
<reference evidence="2 3" key="1">
    <citation type="journal article" date="2013" name="PLoS Genet.">
        <title>Comparative genome structure, secondary metabolite, and effector coding capacity across Cochliobolus pathogens.</title>
        <authorList>
            <person name="Condon B.J."/>
            <person name="Leng Y."/>
            <person name="Wu D."/>
            <person name="Bushley K.E."/>
            <person name="Ohm R.A."/>
            <person name="Otillar R."/>
            <person name="Martin J."/>
            <person name="Schackwitz W."/>
            <person name="Grimwood J."/>
            <person name="MohdZainudin N."/>
            <person name="Xue C."/>
            <person name="Wang R."/>
            <person name="Manning V.A."/>
            <person name="Dhillon B."/>
            <person name="Tu Z.J."/>
            <person name="Steffenson B.J."/>
            <person name="Salamov A."/>
            <person name="Sun H."/>
            <person name="Lowry S."/>
            <person name="LaButti K."/>
            <person name="Han J."/>
            <person name="Copeland A."/>
            <person name="Lindquist E."/>
            <person name="Barry K."/>
            <person name="Schmutz J."/>
            <person name="Baker S.E."/>
            <person name="Ciuffetti L.M."/>
            <person name="Grigoriev I.V."/>
            <person name="Zhong S."/>
            <person name="Turgeon B.G."/>
        </authorList>
    </citation>
    <scope>NUCLEOTIDE SEQUENCE [LARGE SCALE GENOMIC DNA]</scope>
    <source>
        <strain evidence="2 3">ATCC 44560</strain>
    </source>
</reference>
<dbReference type="HOGENOM" id="CLU_2721855_0_0_1"/>
<dbReference type="Proteomes" id="UP000054032">
    <property type="component" value="Unassembled WGS sequence"/>
</dbReference>
<dbReference type="EMBL" id="KI963988">
    <property type="protein sequence ID" value="EUC45241.1"/>
    <property type="molecule type" value="Genomic_DNA"/>
</dbReference>
<dbReference type="RefSeq" id="XP_007688239.1">
    <property type="nucleotide sequence ID" value="XM_007690049.1"/>
</dbReference>
<gene>
    <name evidence="2" type="ORF">COCMIDRAFT_37018</name>
</gene>
<accession>W6ZNU4</accession>
<keyword evidence="1" id="KW-0732">Signal</keyword>
<evidence type="ECO:0000313" key="2">
    <source>
        <dbReference type="EMBL" id="EUC45241.1"/>
    </source>
</evidence>
<sequence>MKLAAVLLVALASIATASDGEALPRSCEECKMFFDACMRSCYFGRDTCPTTCGIDTCRVSSICKEHCDYKKC</sequence>
<organism evidence="2 3">
    <name type="scientific">Bipolaris oryzae ATCC 44560</name>
    <dbReference type="NCBI Taxonomy" id="930090"/>
    <lineage>
        <taxon>Eukaryota</taxon>
        <taxon>Fungi</taxon>
        <taxon>Dikarya</taxon>
        <taxon>Ascomycota</taxon>
        <taxon>Pezizomycotina</taxon>
        <taxon>Dothideomycetes</taxon>
        <taxon>Pleosporomycetidae</taxon>
        <taxon>Pleosporales</taxon>
        <taxon>Pleosporineae</taxon>
        <taxon>Pleosporaceae</taxon>
        <taxon>Bipolaris</taxon>
    </lineage>
</organism>
<dbReference type="OrthoDB" id="3687420at2759"/>
<dbReference type="AlphaFoldDB" id="W6ZNU4"/>
<dbReference type="KEGG" id="bor:COCMIDRAFT_37018"/>
<feature type="chain" id="PRO_5004887004" evidence="1">
    <location>
        <begin position="18"/>
        <end position="72"/>
    </location>
</feature>
<keyword evidence="3" id="KW-1185">Reference proteome</keyword>
<feature type="signal peptide" evidence="1">
    <location>
        <begin position="1"/>
        <end position="17"/>
    </location>
</feature>
<evidence type="ECO:0000256" key="1">
    <source>
        <dbReference type="SAM" id="SignalP"/>
    </source>
</evidence>
<dbReference type="GeneID" id="19123164"/>
<proteinExistence type="predicted"/>
<name>W6ZNU4_COCMI</name>